<sequence length="78" mass="8675">VEVLTSLQQLDLGENCLNKHNSLQPLSSLVHLTQLQVDGNPLSYHRLHRPLTASCLARQSANVKFELDKKKLTASELA</sequence>
<gene>
    <name evidence="1" type="ORF">CUNI_LOCUS13790</name>
</gene>
<accession>A0A8S3ZLW1</accession>
<feature type="non-terminal residue" evidence="1">
    <location>
        <position position="1"/>
    </location>
</feature>
<feature type="non-terminal residue" evidence="1">
    <location>
        <position position="78"/>
    </location>
</feature>
<evidence type="ECO:0000313" key="1">
    <source>
        <dbReference type="EMBL" id="CAG5128232.1"/>
    </source>
</evidence>
<keyword evidence="2" id="KW-1185">Reference proteome</keyword>
<dbReference type="Proteomes" id="UP000678393">
    <property type="component" value="Unassembled WGS sequence"/>
</dbReference>
<dbReference type="InterPro" id="IPR032675">
    <property type="entry name" value="LRR_dom_sf"/>
</dbReference>
<dbReference type="OrthoDB" id="7451790at2759"/>
<evidence type="ECO:0000313" key="2">
    <source>
        <dbReference type="Proteomes" id="UP000678393"/>
    </source>
</evidence>
<dbReference type="AlphaFoldDB" id="A0A8S3ZLW1"/>
<proteinExistence type="predicted"/>
<name>A0A8S3ZLW1_9EUPU</name>
<dbReference type="SUPFAM" id="SSF52058">
    <property type="entry name" value="L domain-like"/>
    <property type="match status" value="1"/>
</dbReference>
<reference evidence="1" key="1">
    <citation type="submission" date="2021-04" db="EMBL/GenBank/DDBJ databases">
        <authorList>
            <consortium name="Molecular Ecology Group"/>
        </authorList>
    </citation>
    <scope>NUCLEOTIDE SEQUENCE</scope>
</reference>
<protein>
    <submittedName>
        <fullName evidence="1">Uncharacterized protein</fullName>
    </submittedName>
</protein>
<comment type="caution">
    <text evidence="1">The sequence shown here is derived from an EMBL/GenBank/DDBJ whole genome shotgun (WGS) entry which is preliminary data.</text>
</comment>
<dbReference type="EMBL" id="CAJHNH020002988">
    <property type="protein sequence ID" value="CAG5128232.1"/>
    <property type="molecule type" value="Genomic_DNA"/>
</dbReference>
<dbReference type="Gene3D" id="3.80.10.10">
    <property type="entry name" value="Ribonuclease Inhibitor"/>
    <property type="match status" value="1"/>
</dbReference>
<organism evidence="1 2">
    <name type="scientific">Candidula unifasciata</name>
    <dbReference type="NCBI Taxonomy" id="100452"/>
    <lineage>
        <taxon>Eukaryota</taxon>
        <taxon>Metazoa</taxon>
        <taxon>Spiralia</taxon>
        <taxon>Lophotrochozoa</taxon>
        <taxon>Mollusca</taxon>
        <taxon>Gastropoda</taxon>
        <taxon>Heterobranchia</taxon>
        <taxon>Euthyneura</taxon>
        <taxon>Panpulmonata</taxon>
        <taxon>Eupulmonata</taxon>
        <taxon>Stylommatophora</taxon>
        <taxon>Helicina</taxon>
        <taxon>Helicoidea</taxon>
        <taxon>Geomitridae</taxon>
        <taxon>Candidula</taxon>
    </lineage>
</organism>